<accession>A0A1T4KMU8</accession>
<dbReference type="GO" id="GO:0009307">
    <property type="term" value="P:DNA restriction-modification system"/>
    <property type="evidence" value="ECO:0007669"/>
    <property type="project" value="UniProtKB-KW"/>
</dbReference>
<dbReference type="GO" id="GO:0003677">
    <property type="term" value="F:DNA binding"/>
    <property type="evidence" value="ECO:0007669"/>
    <property type="project" value="UniProtKB-KW"/>
</dbReference>
<sequence>MNGKFIASNLCIILKPKNDKYKVNLKFYKYYLESLQKQIRSDLADGTSKLTINADDLMDYYIEYILIDEQNKFYDENIKNMRS</sequence>
<dbReference type="STRING" id="261392.SAMN02745149_01245"/>
<dbReference type="EMBL" id="FUWG01000008">
    <property type="protein sequence ID" value="SJZ43725.1"/>
    <property type="molecule type" value="Genomic_DNA"/>
</dbReference>
<keyword evidence="1" id="KW-0680">Restriction system</keyword>
<name>A0A1T4KMU8_TREPO</name>
<dbReference type="SUPFAM" id="SSF116734">
    <property type="entry name" value="DNA methylase specificity domain"/>
    <property type="match status" value="1"/>
</dbReference>
<organism evidence="3 4">
    <name type="scientific">Treponema porcinum</name>
    <dbReference type="NCBI Taxonomy" id="261392"/>
    <lineage>
        <taxon>Bacteria</taxon>
        <taxon>Pseudomonadati</taxon>
        <taxon>Spirochaetota</taxon>
        <taxon>Spirochaetia</taxon>
        <taxon>Spirochaetales</taxon>
        <taxon>Treponemataceae</taxon>
        <taxon>Treponema</taxon>
    </lineage>
</organism>
<evidence type="ECO:0000313" key="3">
    <source>
        <dbReference type="EMBL" id="SJZ43725.1"/>
    </source>
</evidence>
<keyword evidence="2" id="KW-0238">DNA-binding</keyword>
<dbReference type="InterPro" id="IPR044946">
    <property type="entry name" value="Restrct_endonuc_typeI_TRD_sf"/>
</dbReference>
<protein>
    <submittedName>
        <fullName evidence="3">Uncharacterized protein</fullName>
    </submittedName>
</protein>
<dbReference type="OrthoDB" id="2234796at2"/>
<evidence type="ECO:0000313" key="4">
    <source>
        <dbReference type="Proteomes" id="UP000190423"/>
    </source>
</evidence>
<dbReference type="AlphaFoldDB" id="A0A1T4KMU8"/>
<dbReference type="Gene3D" id="3.90.220.20">
    <property type="entry name" value="DNA methylase specificity domains"/>
    <property type="match status" value="1"/>
</dbReference>
<gene>
    <name evidence="3" type="ORF">SAMN02745149_01245</name>
</gene>
<evidence type="ECO:0000256" key="1">
    <source>
        <dbReference type="ARBA" id="ARBA00022747"/>
    </source>
</evidence>
<reference evidence="3 4" key="1">
    <citation type="submission" date="2017-02" db="EMBL/GenBank/DDBJ databases">
        <authorList>
            <person name="Peterson S.W."/>
        </authorList>
    </citation>
    <scope>NUCLEOTIDE SEQUENCE [LARGE SCALE GENOMIC DNA]</scope>
    <source>
        <strain evidence="3 4">ATCC BAA-908</strain>
    </source>
</reference>
<keyword evidence="4" id="KW-1185">Reference proteome</keyword>
<evidence type="ECO:0000256" key="2">
    <source>
        <dbReference type="ARBA" id="ARBA00023125"/>
    </source>
</evidence>
<dbReference type="GeneID" id="78316544"/>
<dbReference type="RefSeq" id="WP_078933154.1">
    <property type="nucleotide sequence ID" value="NZ_FUWG01000008.1"/>
</dbReference>
<dbReference type="Proteomes" id="UP000190423">
    <property type="component" value="Unassembled WGS sequence"/>
</dbReference>
<proteinExistence type="predicted"/>